<dbReference type="OrthoDB" id="9204728at2"/>
<gene>
    <name evidence="2" type="ORF">XBLMG947_3950</name>
    <name evidence="1" type="ORF">XbrCFBP1976_20980</name>
</gene>
<keyword evidence="4" id="KW-1185">Reference proteome</keyword>
<organism evidence="2 3">
    <name type="scientific">Xanthomonas bromi</name>
    <dbReference type="NCBI Taxonomy" id="56449"/>
    <lineage>
        <taxon>Bacteria</taxon>
        <taxon>Pseudomonadati</taxon>
        <taxon>Pseudomonadota</taxon>
        <taxon>Gammaproteobacteria</taxon>
        <taxon>Lysobacterales</taxon>
        <taxon>Lysobacteraceae</taxon>
        <taxon>Xanthomonas</taxon>
    </lineage>
</organism>
<evidence type="ECO:0000313" key="2">
    <source>
        <dbReference type="EMBL" id="SBV53144.1"/>
    </source>
</evidence>
<dbReference type="EMBL" id="MDCE01000067">
    <property type="protein sequence ID" value="PPV04684.1"/>
    <property type="molecule type" value="Genomic_DNA"/>
</dbReference>
<accession>A0A1C3NS27</accession>
<protein>
    <submittedName>
        <fullName evidence="1">PAAR domain-containing protein</fullName>
    </submittedName>
</protein>
<dbReference type="Proteomes" id="UP000092503">
    <property type="component" value="Unassembled WGS sequence"/>
</dbReference>
<reference evidence="2 3" key="1">
    <citation type="submission" date="2016-06" db="EMBL/GenBank/DDBJ databases">
        <authorList>
            <person name="Kjaerup R.B."/>
            <person name="Dalgaard T.S."/>
            <person name="Juul-Madsen H.R."/>
        </authorList>
    </citation>
    <scope>NUCLEOTIDE SEQUENCE [LARGE SCALE GENOMIC DNA]</scope>
    <source>
        <strain evidence="2">LMG947</strain>
    </source>
</reference>
<dbReference type="InterPro" id="IPR008727">
    <property type="entry name" value="PAAR_motif"/>
</dbReference>
<dbReference type="CDD" id="cd14744">
    <property type="entry name" value="PAAR_CT_2"/>
    <property type="match status" value="1"/>
</dbReference>
<name>A0A1C3NS27_9XANT</name>
<dbReference type="EMBL" id="FLTX01000079">
    <property type="protein sequence ID" value="SBV53144.1"/>
    <property type="molecule type" value="Genomic_DNA"/>
</dbReference>
<proteinExistence type="predicted"/>
<dbReference type="Pfam" id="PF05488">
    <property type="entry name" value="PAAR_motif"/>
    <property type="match status" value="1"/>
</dbReference>
<evidence type="ECO:0000313" key="1">
    <source>
        <dbReference type="EMBL" id="PPV04684.1"/>
    </source>
</evidence>
<reference evidence="1 4" key="2">
    <citation type="submission" date="2016-08" db="EMBL/GenBank/DDBJ databases">
        <title>Evolution of the type three secretion system and type three effector repertoires in Xanthomonas.</title>
        <authorList>
            <person name="Merda D."/>
            <person name="Briand M."/>
            <person name="Bosis E."/>
            <person name="Rousseau C."/>
            <person name="Portier P."/>
            <person name="Jacques M.-A."/>
            <person name="Fischer-Le Saux M."/>
        </authorList>
    </citation>
    <scope>NUCLEOTIDE SEQUENCE [LARGE SCALE GENOMIC DNA]</scope>
    <source>
        <strain evidence="1 4">CFBP1976</strain>
    </source>
</reference>
<sequence>MSRAFIVEGDAHSHGGHVLAGSEHAGIDGQAFACEGHPAICLLHGRTHIEGASSHLNIHGRKTALDGDKLACGATLIAGRQGRAKHQ</sequence>
<dbReference type="STRING" id="56449.XBLMG947_3950"/>
<dbReference type="Proteomes" id="UP000239710">
    <property type="component" value="Unassembled WGS sequence"/>
</dbReference>
<dbReference type="AlphaFoldDB" id="A0A1C3NS27"/>
<dbReference type="Gene3D" id="2.60.200.60">
    <property type="match status" value="1"/>
</dbReference>
<evidence type="ECO:0000313" key="3">
    <source>
        <dbReference type="Proteomes" id="UP000092503"/>
    </source>
</evidence>
<evidence type="ECO:0000313" key="4">
    <source>
        <dbReference type="Proteomes" id="UP000239710"/>
    </source>
</evidence>
<dbReference type="RefSeq" id="WP_065470254.1">
    <property type="nucleotide sequence ID" value="NZ_FLTX01000079.1"/>
</dbReference>